<organism evidence="1 2">
    <name type="scientific">Mycoplana rhizolycopersici</name>
    <dbReference type="NCBI Taxonomy" id="2746702"/>
    <lineage>
        <taxon>Bacteria</taxon>
        <taxon>Pseudomonadati</taxon>
        <taxon>Pseudomonadota</taxon>
        <taxon>Alphaproteobacteria</taxon>
        <taxon>Hyphomicrobiales</taxon>
        <taxon>Rhizobiaceae</taxon>
        <taxon>Mycoplana</taxon>
    </lineage>
</organism>
<dbReference type="InterPro" id="IPR008979">
    <property type="entry name" value="Galactose-bd-like_sf"/>
</dbReference>
<dbReference type="SUPFAM" id="SSF49785">
    <property type="entry name" value="Galactose-binding domain-like"/>
    <property type="match status" value="1"/>
</dbReference>
<dbReference type="Gene3D" id="2.60.120.260">
    <property type="entry name" value="Galactose-binding domain-like"/>
    <property type="match status" value="1"/>
</dbReference>
<dbReference type="InterPro" id="IPR053161">
    <property type="entry name" value="Ulvan_degrading_GH"/>
</dbReference>
<evidence type="ECO:0000313" key="1">
    <source>
        <dbReference type="EMBL" id="NVP56873.1"/>
    </source>
</evidence>
<accession>A0ABX2QGL2</accession>
<dbReference type="InterPro" id="IPR029062">
    <property type="entry name" value="Class_I_gatase-like"/>
</dbReference>
<name>A0ABX2QGL2_9HYPH</name>
<dbReference type="Gene3D" id="3.40.50.880">
    <property type="match status" value="1"/>
</dbReference>
<dbReference type="PANTHER" id="PTHR36848:SF2">
    <property type="entry name" value="SECRETED PROTEIN"/>
    <property type="match status" value="1"/>
</dbReference>
<dbReference type="EMBL" id="JABXYK010000010">
    <property type="protein sequence ID" value="NVP56873.1"/>
    <property type="molecule type" value="Genomic_DNA"/>
</dbReference>
<reference evidence="1 2" key="1">
    <citation type="submission" date="2020-06" db="EMBL/GenBank/DDBJ databases">
        <title>Rhizobium sp.nov. isolated from the tomato plant.</title>
        <authorList>
            <person name="Thin K.K."/>
            <person name="Zhang X."/>
            <person name="He S."/>
        </authorList>
    </citation>
    <scope>NUCLEOTIDE SEQUENCE [LARGE SCALE GENOMIC DNA]</scope>
    <source>
        <strain evidence="1 2">DBTS2</strain>
    </source>
</reference>
<evidence type="ECO:0000313" key="2">
    <source>
        <dbReference type="Proteomes" id="UP000659172"/>
    </source>
</evidence>
<dbReference type="PANTHER" id="PTHR36848">
    <property type="entry name" value="DNA-BINDING PROTEIN (PUTATIVE SECRETED PROTEIN)-RELATED"/>
    <property type="match status" value="1"/>
</dbReference>
<dbReference type="Proteomes" id="UP000659172">
    <property type="component" value="Unassembled WGS sequence"/>
</dbReference>
<proteinExistence type="predicted"/>
<comment type="caution">
    <text evidence="1">The sequence shown here is derived from an EMBL/GenBank/DDBJ whole genome shotgun (WGS) entry which is preliminary data.</text>
</comment>
<sequence length="896" mass="98006">MQQQSQVERPGEDIFRKPPHAFMPSAYWFWHSVPDEATCRAQLADFKAQGFGTVLIQARLAMPVSDYLSPAFIAAYQCAIAIAAELDLKAGIYDDYNWISGHAGGRTVAEHDHLRERHLFWSAGSDRESAISGIRPPFVDGMGPDILAWQYEEGRVEWCEWKIEAAILSAKAVPHNLDQIVDVTRQTHIVSSDAAGCRFAFEGVVPDGQALTVFVSARSATSRLINYLLPEAARRFIEVGLDPLIQPLRAFVPDTLGFVFYDQPAAGFYRWDQISGHVGNSLLFSKELPSAVEAETGLSFAKALAALVHGIGADTARVRAQFFSAYSSRLNEAFFGTLRDWCERTGIALTGHEILPHVSSWSLNGGFTSIDPRVAPAVDFFGIDAFRDETAVDANNFIPQLAPKLGDSVARANGRSRCAVETYASALRTPVRAAGQWELTLETLRAHVIRLHCLGMRQHVWHGVYQTDGRDDDPTPFTNPRFDFAPGINFEPWWPYHGLFAEESARLSAFMEPAKPLAPVAIFYPLHTAWAEGPRHSHASHVGAWCEGLLELGCDFMFVSESDLAAGKVSNGRIQAAGLAFDAVVLPSVTVLQSNAVLQNLDRFRRDGGRVWSSGDRPRTCCEATDGSSTVLPTTHSVDAPTLQELAQLVSDLPNRGLKIIMTMPRKPWTWIGAEPDGGWRVVLFNDGDDPGGCDIVLGTAMRCEMWSPADGSIAALADCDKLSVPLEARELRCLRFLPGAAGGKSAASAISSPPSADGISTVLDGVWNFAVEEGAASVSLSVDAGWEEQGFASFSGTGIYFREIAIETDGEWLLEVPEAHTAVSVRIDGRLCGRRGWRPYRFALGRLAKGIHRLEIAVSNTAANRYYRNTPYQGDMQDRSGLTAPPRLVLIDQES</sequence>
<protein>
    <submittedName>
        <fullName evidence="1">Carbohydrate-binding protein</fullName>
    </submittedName>
</protein>
<keyword evidence="2" id="KW-1185">Reference proteome</keyword>
<gene>
    <name evidence="1" type="ORF">HV823_16590</name>
</gene>